<dbReference type="PANTHER" id="PTHR17695">
    <property type="entry name" value="SMALL SUBUNIT PROCESSOME COMPONENT 20 HOMOLOG"/>
    <property type="match status" value="1"/>
</dbReference>
<name>A0A061ITD0_TRYRA</name>
<reference evidence="1 2" key="1">
    <citation type="submission" date="2013-07" db="EMBL/GenBank/DDBJ databases">
        <authorList>
            <person name="Stoco P.H."/>
            <person name="Wagner G."/>
            <person name="Gerber A."/>
            <person name="Zaha A."/>
            <person name="Thompson C."/>
            <person name="Bartholomeu D.C."/>
            <person name="Luckemeyer D.D."/>
            <person name="Bahia D."/>
            <person name="Loreto E."/>
            <person name="Prestes E.B."/>
            <person name="Lima F.M."/>
            <person name="Rodrigues-Luiz G."/>
            <person name="Vallejo G.A."/>
            <person name="Filho J.F."/>
            <person name="Monteiro K.M."/>
            <person name="Tyler K.M."/>
            <person name="de Almeida L.G."/>
            <person name="Ortiz M.F."/>
            <person name="Siervo M.A."/>
            <person name="de Moraes M.H."/>
            <person name="Cunha O.L."/>
            <person name="Mendonca-Neto R."/>
            <person name="Silva R."/>
            <person name="Teixeira S.M."/>
            <person name="Murta S.M."/>
            <person name="Sincero T.C."/>
            <person name="Mendes T.A."/>
            <person name="Urmenyi T.P."/>
            <person name="Silva V.G."/>
            <person name="da Rocha W.D."/>
            <person name="Andersson B."/>
            <person name="Romanha A.J."/>
            <person name="Steindel M."/>
            <person name="de Vasconcelos A.T."/>
            <person name="Grisard E.C."/>
        </authorList>
    </citation>
    <scope>NUCLEOTIDE SEQUENCE [LARGE SCALE GENOMIC DNA]</scope>
    <source>
        <strain evidence="1 2">SC58</strain>
    </source>
</reference>
<dbReference type="Proteomes" id="UP000031737">
    <property type="component" value="Unassembled WGS sequence"/>
</dbReference>
<dbReference type="PANTHER" id="PTHR17695:SF11">
    <property type="entry name" value="SMALL SUBUNIT PROCESSOME COMPONENT 20 HOMOLOG"/>
    <property type="match status" value="1"/>
</dbReference>
<evidence type="ECO:0000313" key="2">
    <source>
        <dbReference type="Proteomes" id="UP000031737"/>
    </source>
</evidence>
<dbReference type="EMBL" id="AUPL01006529">
    <property type="protein sequence ID" value="ESL05809.1"/>
    <property type="molecule type" value="Genomic_DNA"/>
</dbReference>
<evidence type="ECO:0000313" key="1">
    <source>
        <dbReference type="EMBL" id="ESL05809.1"/>
    </source>
</evidence>
<dbReference type="VEuPathDB" id="TriTrypDB:TRSC58_06529"/>
<comment type="caution">
    <text evidence="1">The sequence shown here is derived from an EMBL/GenBank/DDBJ whole genome shotgun (WGS) entry which is preliminary data.</text>
</comment>
<accession>A0A061ITD0</accession>
<sequence>MQQVSTCVTGTEAKEEWSRFVRTCGGVLEMLMPLCVGATGLTSHARKLQGLFSPLAHEVVVTCVSVSCHTNNAVCDVLDAGWQEFQRATKLMLFAFMQDVLQKNYAFCLRDERRLSGGEAALRSKGHVMNSHLSSFALALLVPVLHAACVDANTALDHLCGDRATLNSDTCAAAMREVTRAVMMARMMCDRATHLVPSPLYLALTTTVSPSAEAAVSSLTDRDALSSGLRTFLCGVLAVFSKTLGELDENARYYASRWADVVSAILPIVLTVVDTEKAVAVDTSRTVALGTSSFAWNFREALLQVMRSVKDTIYSNNSNSNAKDNNKERGATLLTRPNAASYALFAQASTLLVQLDTITGVLDAESMQVECVGFLRDAVTVLAASFQGKRAKELNDEDTGRLLHGMECLLMSLLRLFGFELECDTEVAVSTSKQRQQQKQCRNSTETSEQTLLTAMSRLHVALDTATQRALVETLLLEALASPVHSLRVVALRLLRLLCHPGVPEAERTAGCCTIDPSFFDALLDAELFDPLSAAGNLDGVRQALAKLTFAAAAGTLRNPLQRVILGHAMVGLLHTRFAEAWPVALKMLGDLVRMEDTSAQLQPAPQHRHGAEASGGSVCLAGGHAPLSSSSPSSCSSAAAAALRKLEPLVWRGVICRYARAMVFGDILREAAAGDFSDAADDDDDDDEVGGGARVRGRATVWYRICLTDMQRHEKGELVSKEFATARSTAAAVALLQLANTNGEVLSWRGHYLPSASPTHTHGARTTDRAVLAKTFLSGLSEMTRGGVAGEGQVELVAGLVLELAAVRRGEHPDGLRQLKMLDDRLVLAMNACNVTPIASSAAAAAASQERVPADVQKRLVARNEKLQTICIGFLSDANTKLQRAAMDMLQRLKVCPFSRHHAQLVPYCDTQKNLFHFLSTFHVETDIPEEDKTDYIATAIAIVLPKLTAKVSKEKLKDQAILRRRVLAMVTHLSASGGFSSVLEGLVQRLIFERVMPSGGRVSAAVRFPEMWTEWVQSNSHCARRLERLVKQLLNTIQLLTALLQSVGKGFESFAGSCMHLVLNAYLISCKQILQAPCGTEKMSDDETHRRVHGALGSSTLNALLPRLRRTAAVMVSSLFEQFPAEVMAALRKDLVEVSAGDVAQSLIGRYVAMLHTNSSGAIPELMSTQGAGDGARTGVTPLLRLVRAWVDFPLTMSLIGAFGNTVTAMFVQVFAYAAASSGMTRPPTNAGGTVPPAVSTGSRVQQAAALCVYEGLRCLGIILASSEEPFDMFGAPGLATLQEAYVKPHAMTIFASLYQLILRGGGASAAATPASAGDGSSGGTTRQRKLSAPVMAFSVSMWKQMIATVTALSEYVVVTDASDSEAAVGGVDAMLARLLEICIAFVAHPASAKDRQTCITATGMLERLLPRMRRVELVGHFEPLVRLFNTVTCPEARLLLCRSLALAFPRLVYSVDSTYCGDNVQRGSAAHVAQVAAVGRAVACLNGFAEDNTDLERYDFELRFHTFRSLRQFFANNGNYRTLPAKRQHCTGEEASSTSLTGGKQDVRQERDYSGAADVTIPLDKTEAPVLCIEAFLALTANAMFFLRDSEGTIRVLAAQLLNAMVLYASGQKERAASYDTLILERVIRREILPSLRRGIASRDAHIRLAHMQSFSCLAQYYPVAFPSFCRTAFPQCGAVLLFKCGPPSASVSGEGAGAVATERGMSAAAGCASRFCAVSAGGGEGLCTGEAGSAESHGGARKRVL</sequence>
<keyword evidence="2" id="KW-1185">Reference proteome</keyword>
<organism evidence="1 2">
    <name type="scientific">Trypanosoma rangeli SC58</name>
    <dbReference type="NCBI Taxonomy" id="429131"/>
    <lineage>
        <taxon>Eukaryota</taxon>
        <taxon>Discoba</taxon>
        <taxon>Euglenozoa</taxon>
        <taxon>Kinetoplastea</taxon>
        <taxon>Metakinetoplastina</taxon>
        <taxon>Trypanosomatida</taxon>
        <taxon>Trypanosomatidae</taxon>
        <taxon>Trypanosoma</taxon>
        <taxon>Herpetosoma</taxon>
    </lineage>
</organism>
<gene>
    <name evidence="1" type="ORF">TRSC58_06529</name>
</gene>
<protein>
    <submittedName>
        <fullName evidence="1">Uncharacterized protein</fullName>
    </submittedName>
</protein>
<dbReference type="OrthoDB" id="360653at2759"/>
<dbReference type="SUPFAM" id="SSF48371">
    <property type="entry name" value="ARM repeat"/>
    <property type="match status" value="1"/>
</dbReference>
<dbReference type="GO" id="GO:0032040">
    <property type="term" value="C:small-subunit processome"/>
    <property type="evidence" value="ECO:0007669"/>
    <property type="project" value="TreeGrafter"/>
</dbReference>
<dbReference type="InterPro" id="IPR016024">
    <property type="entry name" value="ARM-type_fold"/>
</dbReference>
<dbReference type="GO" id="GO:0030686">
    <property type="term" value="C:90S preribosome"/>
    <property type="evidence" value="ECO:0007669"/>
    <property type="project" value="TreeGrafter"/>
</dbReference>
<dbReference type="InterPro" id="IPR052575">
    <property type="entry name" value="SSU_processome_comp_20"/>
</dbReference>
<proteinExistence type="predicted"/>